<organism evidence="1 2">
    <name type="scientific">Leptospira ellinghausenii</name>
    <dbReference type="NCBI Taxonomy" id="1917822"/>
    <lineage>
        <taxon>Bacteria</taxon>
        <taxon>Pseudomonadati</taxon>
        <taxon>Spirochaetota</taxon>
        <taxon>Spirochaetia</taxon>
        <taxon>Leptospirales</taxon>
        <taxon>Leptospiraceae</taxon>
        <taxon>Leptospira</taxon>
    </lineage>
</organism>
<name>A0A2P2DIW3_9LEPT</name>
<evidence type="ECO:0000313" key="2">
    <source>
        <dbReference type="Proteomes" id="UP000245206"/>
    </source>
</evidence>
<dbReference type="AlphaFoldDB" id="A0A2P2DIW3"/>
<evidence type="ECO:0000313" key="1">
    <source>
        <dbReference type="EMBL" id="GBF44582.1"/>
    </source>
</evidence>
<sequence length="161" mass="20066">CGLFRSDIHKKFQMHRVKNYIYSPLTLEERNKLKQRRLVNQYKDEDVIKLNKSYRSAILYNNYYWINFDEKDRMKNEIEYNHRAFKIFNSTQHRKWYDSDSIANELKLNKREVNFIIKRWKEYGIAEIIERKERYRQVTKFKIKKVKLYYLIYSNIGTKTK</sequence>
<comment type="caution">
    <text evidence="1">The sequence shown here is derived from an EMBL/GenBank/DDBJ whole genome shotgun (WGS) entry which is preliminary data.</text>
</comment>
<gene>
    <name evidence="1" type="ORF">LPTSP2_38850</name>
</gene>
<proteinExistence type="predicted"/>
<reference evidence="2" key="1">
    <citation type="journal article" date="2019" name="Microbiol. Immunol.">
        <title>Molecular and phenotypic characterization of Leptospira johnsonii sp. nov., Leptospira ellinghausenii sp. nov. and Leptospira ryugenii sp. nov. isolated from soil and water in Japan.</title>
        <authorList>
            <person name="Masuzawa T."/>
            <person name="Saito M."/>
            <person name="Nakao R."/>
            <person name="Nikaido Y."/>
            <person name="Matsumoto M."/>
            <person name="Ogawa M."/>
            <person name="Yokoyama M."/>
            <person name="Hidaka Y."/>
            <person name="Tomita J."/>
            <person name="Sakakibara K."/>
            <person name="Suzuki K."/>
            <person name="Yasuda S."/>
            <person name="Sato H."/>
            <person name="Yamaguchi M."/>
            <person name="Yoshida S.I."/>
            <person name="Koizumi N."/>
            <person name="Kawamura Y."/>
        </authorList>
    </citation>
    <scope>NUCLEOTIDE SEQUENCE [LARGE SCALE GENOMIC DNA]</scope>
    <source>
        <strain evidence="2">E18</strain>
    </source>
</reference>
<accession>A0A2P2DIW3</accession>
<dbReference type="EMBL" id="BFAZ01000015">
    <property type="protein sequence ID" value="GBF44582.1"/>
    <property type="molecule type" value="Genomic_DNA"/>
</dbReference>
<feature type="non-terminal residue" evidence="1">
    <location>
        <position position="1"/>
    </location>
</feature>
<keyword evidence="2" id="KW-1185">Reference proteome</keyword>
<protein>
    <submittedName>
        <fullName evidence="1">Uncharacterized protein</fullName>
    </submittedName>
</protein>
<dbReference type="RefSeq" id="WP_217349947.1">
    <property type="nucleotide sequence ID" value="NZ_BFAZ01000015.1"/>
</dbReference>
<dbReference type="Proteomes" id="UP000245206">
    <property type="component" value="Unassembled WGS sequence"/>
</dbReference>